<feature type="domain" description="HTH gntR-type" evidence="4">
    <location>
        <begin position="17"/>
        <end position="84"/>
    </location>
</feature>
<sequence>MLSLKIEIPEDASLENVPAFQRIAILLRENIINGNLRAGQALAENELTTLCDTSRNTLREALRFLHGEGLVNYHHHRGVFVCQFTQRDVRDIYKARRHLEVLAIQAADTISAFHLQKMKTHLDQSAAAADANDWRTFGTHSLRFHQRIVHMLGCSRFNDFFSVLLAQLRLLFATGEHEPSFQRPWLERDRALWALLCEQRKEEACQALTAYLEQSEQQIMRAFNTRMNGV</sequence>
<dbReference type="KEGG" id="gqu:AWC35_02465"/>
<dbReference type="EMBL" id="CP014136">
    <property type="protein sequence ID" value="ATA18304.1"/>
    <property type="molecule type" value="Genomic_DNA"/>
</dbReference>
<dbReference type="Proteomes" id="UP000217182">
    <property type="component" value="Chromosome"/>
</dbReference>
<keyword evidence="6" id="KW-1185">Reference proteome</keyword>
<name>A0A250AWL7_9GAMM</name>
<accession>A0A250AWL7</accession>
<organism evidence="5 6">
    <name type="scientific">Gibbsiella quercinecans</name>
    <dbReference type="NCBI Taxonomy" id="929813"/>
    <lineage>
        <taxon>Bacteria</taxon>
        <taxon>Pseudomonadati</taxon>
        <taxon>Pseudomonadota</taxon>
        <taxon>Gammaproteobacteria</taxon>
        <taxon>Enterobacterales</taxon>
        <taxon>Yersiniaceae</taxon>
        <taxon>Gibbsiella</taxon>
    </lineage>
</organism>
<evidence type="ECO:0000256" key="1">
    <source>
        <dbReference type="ARBA" id="ARBA00023015"/>
    </source>
</evidence>
<keyword evidence="2" id="KW-0238">DNA-binding</keyword>
<dbReference type="SUPFAM" id="SSF48008">
    <property type="entry name" value="GntR ligand-binding domain-like"/>
    <property type="match status" value="1"/>
</dbReference>
<dbReference type="InterPro" id="IPR036390">
    <property type="entry name" value="WH_DNA-bd_sf"/>
</dbReference>
<protein>
    <submittedName>
        <fullName evidence="5">GntR family transcriptional regulator</fullName>
    </submittedName>
</protein>
<evidence type="ECO:0000313" key="6">
    <source>
        <dbReference type="Proteomes" id="UP000217182"/>
    </source>
</evidence>
<dbReference type="InterPro" id="IPR036388">
    <property type="entry name" value="WH-like_DNA-bd_sf"/>
</dbReference>
<dbReference type="PANTHER" id="PTHR43537:SF45">
    <property type="entry name" value="GNTR FAMILY REGULATORY PROTEIN"/>
    <property type="match status" value="1"/>
</dbReference>
<dbReference type="RefSeq" id="WP_095844899.1">
    <property type="nucleotide sequence ID" value="NZ_CP014136.1"/>
</dbReference>
<reference evidence="5 6" key="1">
    <citation type="submission" date="2016-01" db="EMBL/GenBank/DDBJ databases">
        <authorList>
            <person name="Oliw E.H."/>
        </authorList>
    </citation>
    <scope>NUCLEOTIDE SEQUENCE [LARGE SCALE GENOMIC DNA]</scope>
    <source>
        <strain evidence="5 6">FRB97</strain>
    </source>
</reference>
<dbReference type="AlphaFoldDB" id="A0A250AWL7"/>
<dbReference type="SMART" id="SM00895">
    <property type="entry name" value="FCD"/>
    <property type="match status" value="1"/>
</dbReference>
<evidence type="ECO:0000259" key="4">
    <source>
        <dbReference type="PROSITE" id="PS50949"/>
    </source>
</evidence>
<dbReference type="CDD" id="cd07377">
    <property type="entry name" value="WHTH_GntR"/>
    <property type="match status" value="1"/>
</dbReference>
<dbReference type="SUPFAM" id="SSF46785">
    <property type="entry name" value="Winged helix' DNA-binding domain"/>
    <property type="match status" value="1"/>
</dbReference>
<gene>
    <name evidence="5" type="ORF">AWC35_02465</name>
</gene>
<evidence type="ECO:0000256" key="3">
    <source>
        <dbReference type="ARBA" id="ARBA00023163"/>
    </source>
</evidence>
<dbReference type="OrthoDB" id="6626198at2"/>
<dbReference type="InterPro" id="IPR011711">
    <property type="entry name" value="GntR_C"/>
</dbReference>
<proteinExistence type="predicted"/>
<dbReference type="Gene3D" id="1.20.120.530">
    <property type="entry name" value="GntR ligand-binding domain-like"/>
    <property type="match status" value="1"/>
</dbReference>
<dbReference type="InterPro" id="IPR000524">
    <property type="entry name" value="Tscrpt_reg_HTH_GntR"/>
</dbReference>
<dbReference type="PANTHER" id="PTHR43537">
    <property type="entry name" value="TRANSCRIPTIONAL REGULATOR, GNTR FAMILY"/>
    <property type="match status" value="1"/>
</dbReference>
<dbReference type="InterPro" id="IPR008920">
    <property type="entry name" value="TF_FadR/GntR_C"/>
</dbReference>
<keyword evidence="1" id="KW-0805">Transcription regulation</keyword>
<dbReference type="GO" id="GO:0003700">
    <property type="term" value="F:DNA-binding transcription factor activity"/>
    <property type="evidence" value="ECO:0007669"/>
    <property type="project" value="InterPro"/>
</dbReference>
<evidence type="ECO:0000256" key="2">
    <source>
        <dbReference type="ARBA" id="ARBA00023125"/>
    </source>
</evidence>
<dbReference type="Gene3D" id="1.10.10.10">
    <property type="entry name" value="Winged helix-like DNA-binding domain superfamily/Winged helix DNA-binding domain"/>
    <property type="match status" value="1"/>
</dbReference>
<dbReference type="GO" id="GO:0003677">
    <property type="term" value="F:DNA binding"/>
    <property type="evidence" value="ECO:0007669"/>
    <property type="project" value="UniProtKB-KW"/>
</dbReference>
<dbReference type="SMART" id="SM00345">
    <property type="entry name" value="HTH_GNTR"/>
    <property type="match status" value="1"/>
</dbReference>
<dbReference type="Pfam" id="PF00392">
    <property type="entry name" value="GntR"/>
    <property type="match status" value="1"/>
</dbReference>
<keyword evidence="3" id="KW-0804">Transcription</keyword>
<evidence type="ECO:0000313" key="5">
    <source>
        <dbReference type="EMBL" id="ATA18304.1"/>
    </source>
</evidence>
<dbReference type="Pfam" id="PF07729">
    <property type="entry name" value="FCD"/>
    <property type="match status" value="1"/>
</dbReference>
<dbReference type="PROSITE" id="PS50949">
    <property type="entry name" value="HTH_GNTR"/>
    <property type="match status" value="1"/>
</dbReference>